<reference evidence="4" key="1">
    <citation type="journal article" date="2023" name="PLoS Negl. Trop. Dis.">
        <title>A genome sequence for Biomphalaria pfeifferi, the major vector snail for the human-infecting parasite Schistosoma mansoni.</title>
        <authorList>
            <person name="Bu L."/>
            <person name="Lu L."/>
            <person name="Laidemitt M.R."/>
            <person name="Zhang S.M."/>
            <person name="Mutuku M."/>
            <person name="Mkoji G."/>
            <person name="Steinauer M."/>
            <person name="Loker E.S."/>
        </authorList>
    </citation>
    <scope>NUCLEOTIDE SEQUENCE</scope>
    <source>
        <strain evidence="4">KasaAsao</strain>
    </source>
</reference>
<comment type="caution">
    <text evidence="4">The sequence shown here is derived from an EMBL/GenBank/DDBJ whole genome shotgun (WGS) entry which is preliminary data.</text>
</comment>
<dbReference type="GO" id="GO:0016702">
    <property type="term" value="F:oxidoreductase activity, acting on single donors with incorporation of molecular oxygen, incorporation of two atoms of oxygen"/>
    <property type="evidence" value="ECO:0007669"/>
    <property type="project" value="InterPro"/>
</dbReference>
<accession>A0AAD8CBZ7</accession>
<protein>
    <submittedName>
        <fullName evidence="4">2-aminoethanethiol dioxygenase</fullName>
    </submittedName>
</protein>
<dbReference type="SUPFAM" id="SSF51182">
    <property type="entry name" value="RmlC-like cupins"/>
    <property type="match status" value="1"/>
</dbReference>
<keyword evidence="5" id="KW-1185">Reference proteome</keyword>
<name>A0AAD8CBZ7_BIOPF</name>
<keyword evidence="2" id="KW-0560">Oxidoreductase</keyword>
<dbReference type="EMBL" id="JASAOG010000001">
    <property type="protein sequence ID" value="KAK0070049.1"/>
    <property type="molecule type" value="Genomic_DNA"/>
</dbReference>
<evidence type="ECO:0000256" key="3">
    <source>
        <dbReference type="ARBA" id="ARBA00023004"/>
    </source>
</evidence>
<organism evidence="4 5">
    <name type="scientific">Biomphalaria pfeifferi</name>
    <name type="common">Bloodfluke planorb</name>
    <name type="synonym">Freshwater snail</name>
    <dbReference type="NCBI Taxonomy" id="112525"/>
    <lineage>
        <taxon>Eukaryota</taxon>
        <taxon>Metazoa</taxon>
        <taxon>Spiralia</taxon>
        <taxon>Lophotrochozoa</taxon>
        <taxon>Mollusca</taxon>
        <taxon>Gastropoda</taxon>
        <taxon>Heterobranchia</taxon>
        <taxon>Euthyneura</taxon>
        <taxon>Panpulmonata</taxon>
        <taxon>Hygrophila</taxon>
        <taxon>Lymnaeoidea</taxon>
        <taxon>Planorbidae</taxon>
        <taxon>Biomphalaria</taxon>
    </lineage>
</organism>
<dbReference type="GO" id="GO:0005739">
    <property type="term" value="C:mitochondrion"/>
    <property type="evidence" value="ECO:0007669"/>
    <property type="project" value="TreeGrafter"/>
</dbReference>
<dbReference type="AlphaFoldDB" id="A0AAD8CBZ7"/>
<dbReference type="CDD" id="cd20289">
    <property type="entry name" value="cupin_ADO"/>
    <property type="match status" value="1"/>
</dbReference>
<gene>
    <name evidence="4" type="ORF">Bpfe_000032</name>
</gene>
<reference evidence="4" key="2">
    <citation type="submission" date="2023-04" db="EMBL/GenBank/DDBJ databases">
        <authorList>
            <person name="Bu L."/>
            <person name="Lu L."/>
            <person name="Laidemitt M.R."/>
            <person name="Zhang S.M."/>
            <person name="Mutuku M."/>
            <person name="Mkoji G."/>
            <person name="Steinauer M."/>
            <person name="Loker E.S."/>
        </authorList>
    </citation>
    <scope>NUCLEOTIDE SEQUENCE</scope>
    <source>
        <strain evidence="4">KasaAsao</strain>
        <tissue evidence="4">Whole Snail</tissue>
    </source>
</reference>
<dbReference type="InterPro" id="IPR011051">
    <property type="entry name" value="RmlC_Cupin_sf"/>
</dbReference>
<dbReference type="InterPro" id="IPR014710">
    <property type="entry name" value="RmlC-like_jellyroll"/>
</dbReference>
<evidence type="ECO:0000256" key="1">
    <source>
        <dbReference type="ARBA" id="ARBA00022723"/>
    </source>
</evidence>
<dbReference type="Proteomes" id="UP001233172">
    <property type="component" value="Unassembled WGS sequence"/>
</dbReference>
<keyword evidence="3" id="KW-0408">Iron</keyword>
<evidence type="ECO:0000313" key="4">
    <source>
        <dbReference type="EMBL" id="KAK0070049.1"/>
    </source>
</evidence>
<keyword evidence="1" id="KW-0479">Metal-binding</keyword>
<dbReference type="InterPro" id="IPR012864">
    <property type="entry name" value="PCO/ADO"/>
</dbReference>
<proteinExistence type="predicted"/>
<keyword evidence="4" id="KW-0223">Dioxygenase</keyword>
<dbReference type="GO" id="GO:0046872">
    <property type="term" value="F:metal ion binding"/>
    <property type="evidence" value="ECO:0007669"/>
    <property type="project" value="UniProtKB-KW"/>
</dbReference>
<evidence type="ECO:0000256" key="2">
    <source>
        <dbReference type="ARBA" id="ARBA00023002"/>
    </source>
</evidence>
<dbReference type="Pfam" id="PF07847">
    <property type="entry name" value="PCO_ADO"/>
    <property type="match status" value="1"/>
</dbReference>
<dbReference type="PANTHER" id="PTHR22966:SF61">
    <property type="entry name" value="2-AMINOETHANETHIOL DIOXYGENASE"/>
    <property type="match status" value="1"/>
</dbReference>
<dbReference type="Gene3D" id="2.60.120.10">
    <property type="entry name" value="Jelly Rolls"/>
    <property type="match status" value="1"/>
</dbReference>
<evidence type="ECO:0000313" key="5">
    <source>
        <dbReference type="Proteomes" id="UP001233172"/>
    </source>
</evidence>
<sequence>MATPIQKLANLSAKLFGMVSPDKITKEHLTPLIRAINEIKMEDLNFDVKEIDEIDNYRRLDQQEIAPVTYIHLHQDRTFTMSIFVLKSGGVIPLHDHPKMHGLLKVICGAVKIISYTEINKLPLPEDYNLSNSQSQSQPLTRSYKNIKTVKKNNDIILTDKDDCCVLMPIEGNIHEIQPVTNIAAFLDILAPPYESDQSCHYYQELPFSKLNMKWLLEIPQPRSYWCDTLKYKGVPLFDPM</sequence>
<dbReference type="PANTHER" id="PTHR22966">
    <property type="entry name" value="2-AMINOETHANETHIOL DIOXYGENASE"/>
    <property type="match status" value="1"/>
</dbReference>